<feature type="transmembrane region" description="Helical" evidence="8">
    <location>
        <begin position="626"/>
        <end position="647"/>
    </location>
</feature>
<keyword evidence="13" id="KW-1185">Reference proteome</keyword>
<dbReference type="Pfam" id="PF13967">
    <property type="entry name" value="RSN1_TM"/>
    <property type="match status" value="1"/>
</dbReference>
<comment type="subcellular location">
    <subcellularLocation>
        <location evidence="1">Endomembrane system</location>
        <topology evidence="1">Multi-pass membrane protein</topology>
    </subcellularLocation>
</comment>
<feature type="domain" description="CSC1/OSCA1-like 7TM region" evidence="9">
    <location>
        <begin position="419"/>
        <end position="688"/>
    </location>
</feature>
<proteinExistence type="inferred from homology"/>
<protein>
    <recommendedName>
        <fullName evidence="14">Transmembrane protein 63A</fullName>
    </recommendedName>
</protein>
<name>A0AAV3A7Z9_PYXAD</name>
<comment type="similarity">
    <text evidence="2">Belongs to the CSC1 (TC 1.A.17) family.</text>
</comment>
<feature type="domain" description="CSC1/OSCA1-like N-terminal transmembrane" evidence="10">
    <location>
        <begin position="55"/>
        <end position="208"/>
    </location>
</feature>
<dbReference type="InterPro" id="IPR045122">
    <property type="entry name" value="Csc1-like"/>
</dbReference>
<gene>
    <name evidence="12" type="ORF">GDO54_011476</name>
</gene>
<dbReference type="Proteomes" id="UP001181693">
    <property type="component" value="Unassembled WGS sequence"/>
</dbReference>
<feature type="transmembrane region" description="Helical" evidence="8">
    <location>
        <begin position="550"/>
        <end position="577"/>
    </location>
</feature>
<accession>A0AAV3A7Z9</accession>
<evidence type="ECO:0000256" key="7">
    <source>
        <dbReference type="ARBA" id="ARBA00036634"/>
    </source>
</evidence>
<evidence type="ECO:0000256" key="8">
    <source>
        <dbReference type="SAM" id="Phobius"/>
    </source>
</evidence>
<dbReference type="InterPro" id="IPR035979">
    <property type="entry name" value="RBD_domain_sf"/>
</dbReference>
<feature type="transmembrane region" description="Helical" evidence="8">
    <location>
        <begin position="415"/>
        <end position="439"/>
    </location>
</feature>
<dbReference type="InterPro" id="IPR027815">
    <property type="entry name" value="CSC1/OSCA1-like_cyt"/>
</dbReference>
<evidence type="ECO:0000313" key="13">
    <source>
        <dbReference type="Proteomes" id="UP001181693"/>
    </source>
</evidence>
<reference evidence="12" key="1">
    <citation type="thesis" date="2020" institute="ProQuest LLC" country="789 East Eisenhower Parkway, Ann Arbor, MI, USA">
        <title>Comparative Genomics and Chromosome Evolution.</title>
        <authorList>
            <person name="Mudd A.B."/>
        </authorList>
    </citation>
    <scope>NUCLEOTIDE SEQUENCE</scope>
    <source>
        <strain evidence="12">1538</strain>
        <tissue evidence="12">Blood</tissue>
    </source>
</reference>
<comment type="caution">
    <text evidence="12">The sequence shown here is derived from an EMBL/GenBank/DDBJ whole genome shotgun (WGS) entry which is preliminary data.</text>
</comment>
<keyword evidence="3" id="KW-0813">Transport</keyword>
<feature type="transmembrane region" description="Helical" evidence="8">
    <location>
        <begin position="694"/>
        <end position="715"/>
    </location>
</feature>
<dbReference type="PANTHER" id="PTHR13018">
    <property type="entry name" value="PROBABLE MEMBRANE PROTEIN DUF221-RELATED"/>
    <property type="match status" value="1"/>
</dbReference>
<dbReference type="SUPFAM" id="SSF54928">
    <property type="entry name" value="RNA-binding domain, RBD"/>
    <property type="match status" value="1"/>
</dbReference>
<feature type="transmembrane region" description="Helical" evidence="8">
    <location>
        <begin position="188"/>
        <end position="208"/>
    </location>
</feature>
<dbReference type="EMBL" id="DYDO01000004">
    <property type="protein sequence ID" value="DBA27314.1"/>
    <property type="molecule type" value="Genomic_DNA"/>
</dbReference>
<dbReference type="InterPro" id="IPR032880">
    <property type="entry name" value="CSC1/OSCA1-like_N"/>
</dbReference>
<feature type="transmembrane region" description="Helical" evidence="8">
    <location>
        <begin position="598"/>
        <end position="620"/>
    </location>
</feature>
<organism evidence="12 13">
    <name type="scientific">Pyxicephalus adspersus</name>
    <name type="common">African bullfrog</name>
    <dbReference type="NCBI Taxonomy" id="30357"/>
    <lineage>
        <taxon>Eukaryota</taxon>
        <taxon>Metazoa</taxon>
        <taxon>Chordata</taxon>
        <taxon>Craniata</taxon>
        <taxon>Vertebrata</taxon>
        <taxon>Euteleostomi</taxon>
        <taxon>Amphibia</taxon>
        <taxon>Batrachia</taxon>
        <taxon>Anura</taxon>
        <taxon>Neobatrachia</taxon>
        <taxon>Ranoidea</taxon>
        <taxon>Pyxicephalidae</taxon>
        <taxon>Pyxicephalinae</taxon>
        <taxon>Pyxicephalus</taxon>
    </lineage>
</organism>
<dbReference type="GO" id="GO:0003676">
    <property type="term" value="F:nucleic acid binding"/>
    <property type="evidence" value="ECO:0007669"/>
    <property type="project" value="InterPro"/>
</dbReference>
<dbReference type="PANTHER" id="PTHR13018:SF24">
    <property type="entry name" value="CSC1-LIKE PROTEIN 1"/>
    <property type="match status" value="1"/>
</dbReference>
<feature type="transmembrane region" description="Helical" evidence="8">
    <location>
        <begin position="668"/>
        <end position="688"/>
    </location>
</feature>
<dbReference type="GO" id="GO:0005227">
    <property type="term" value="F:calcium-activated cation channel activity"/>
    <property type="evidence" value="ECO:0007669"/>
    <property type="project" value="InterPro"/>
</dbReference>
<keyword evidence="4 8" id="KW-0812">Transmembrane</keyword>
<dbReference type="GO" id="GO:0012505">
    <property type="term" value="C:endomembrane system"/>
    <property type="evidence" value="ECO:0007669"/>
    <property type="project" value="UniProtKB-SubCell"/>
</dbReference>
<feature type="transmembrane region" description="Helical" evidence="8">
    <location>
        <begin position="143"/>
        <end position="168"/>
    </location>
</feature>
<evidence type="ECO:0008006" key="14">
    <source>
        <dbReference type="Google" id="ProtNLM"/>
    </source>
</evidence>
<evidence type="ECO:0000256" key="3">
    <source>
        <dbReference type="ARBA" id="ARBA00022448"/>
    </source>
</evidence>
<evidence type="ECO:0000313" key="12">
    <source>
        <dbReference type="EMBL" id="DBA27314.1"/>
    </source>
</evidence>
<comment type="catalytic activity">
    <reaction evidence="7">
        <text>Ca(2+)(in) = Ca(2+)(out)</text>
        <dbReference type="Rhea" id="RHEA:29671"/>
        <dbReference type="ChEBI" id="CHEBI:29108"/>
    </reaction>
</comment>
<evidence type="ECO:0000256" key="2">
    <source>
        <dbReference type="ARBA" id="ARBA00007779"/>
    </source>
</evidence>
<evidence type="ECO:0000256" key="5">
    <source>
        <dbReference type="ARBA" id="ARBA00022989"/>
    </source>
</evidence>
<keyword evidence="5 8" id="KW-1133">Transmembrane helix</keyword>
<feature type="domain" description="CSC1/OSCA1-like cytosolic" evidence="11">
    <location>
        <begin position="225"/>
        <end position="407"/>
    </location>
</feature>
<dbReference type="GO" id="GO:0005886">
    <property type="term" value="C:plasma membrane"/>
    <property type="evidence" value="ECO:0007669"/>
    <property type="project" value="TreeGrafter"/>
</dbReference>
<dbReference type="AlphaFoldDB" id="A0AAV3A7Z9"/>
<evidence type="ECO:0000256" key="6">
    <source>
        <dbReference type="ARBA" id="ARBA00023136"/>
    </source>
</evidence>
<feature type="transmembrane region" description="Helical" evidence="8">
    <location>
        <begin position="51"/>
        <end position="73"/>
    </location>
</feature>
<dbReference type="Gene3D" id="3.30.70.330">
    <property type="match status" value="1"/>
</dbReference>
<keyword evidence="6 8" id="KW-0472">Membrane</keyword>
<feature type="transmembrane region" description="Helical" evidence="8">
    <location>
        <begin position="459"/>
        <end position="482"/>
    </location>
</feature>
<dbReference type="Pfam" id="PF02714">
    <property type="entry name" value="RSN1_7TM"/>
    <property type="match status" value="1"/>
</dbReference>
<sequence>MPLFLRSPGLVSSSFTTWSDLRLGNSSNHTQPYCYSGHTGSTVLQGVTFGGIPTVLVLDVACFVLLLVLFSIIRKKFWDYGRVALVYDADSSYEAISTTVNEELERDKGFCSWISAPFYMRDEDIYERCGEDACHYLSFQRHIICFLVVGNLLSMLAIFPVNLSGTLLDADPLSFGRTTIANLQHEDSLLWLHTVIGVIFLIIIVFLMRHHTSAIKYKDEDTVKQTLFVTGLPRNARRDSIRRHFIEAYPTCRVMEVQLCYNVSKLIWINRERRKAEKSLSYYNDLFNKTGEHVLINPKPCGQFCCCVTPGCEREDAVEYYTRMRDKLLEEYTATMDVVLNEPLGMAFITFADKSMATFILKDFNAVKCHGYECSTQPQPSSLSRQLSALRWSVSYATYPKNISWENMSVRGVRWWARFIGINFTLFIVLFFLTTPSIIITTIDKFNVTKPIYYLNNPIISQFFPTLLLWSFSALLPTLVYYSTLFEAHWTKSAENRIMMHKVFFFLIFMVLILPSLGLTSLDVFFRWLFDKTLEGPIRLECVFLPDQGAFFVNYVIASAFIGNGLELMRLPGLILYTVRMIMAKSAAERRNIKQHQAYEFQFGAMYAGMLCVFTVITAYSITCPIIMPFGLIYMLLKHLVDRYNLFYAYLPTKLDRKIHFSAVNQSLAAPILCLMWLFFFSLLRMGLKAPTVFTLVILLLTVVVAILYTCFGCFKHLSPHNYKMYVPSVLLSVDMDKEPNRNYGTMDEPTAPVTTDDRQAFFEA</sequence>
<dbReference type="Pfam" id="PF14703">
    <property type="entry name" value="PHM7_cyt"/>
    <property type="match status" value="1"/>
</dbReference>
<evidence type="ECO:0000259" key="11">
    <source>
        <dbReference type="Pfam" id="PF14703"/>
    </source>
</evidence>
<feature type="transmembrane region" description="Helical" evidence="8">
    <location>
        <begin position="503"/>
        <end position="530"/>
    </location>
</feature>
<evidence type="ECO:0000259" key="9">
    <source>
        <dbReference type="Pfam" id="PF02714"/>
    </source>
</evidence>
<dbReference type="InterPro" id="IPR003864">
    <property type="entry name" value="CSC1/OSCA1-like_7TM"/>
</dbReference>
<evidence type="ECO:0000259" key="10">
    <source>
        <dbReference type="Pfam" id="PF13967"/>
    </source>
</evidence>
<evidence type="ECO:0000256" key="1">
    <source>
        <dbReference type="ARBA" id="ARBA00004127"/>
    </source>
</evidence>
<dbReference type="InterPro" id="IPR012677">
    <property type="entry name" value="Nucleotide-bd_a/b_plait_sf"/>
</dbReference>
<evidence type="ECO:0000256" key="4">
    <source>
        <dbReference type="ARBA" id="ARBA00022692"/>
    </source>
</evidence>